<dbReference type="EC" id="3.1.3.16" evidence="1"/>
<comment type="caution">
    <text evidence="3">The sequence shown here is derived from an EMBL/GenBank/DDBJ whole genome shotgun (WGS) entry which is preliminary data.</text>
</comment>
<dbReference type="SMART" id="SM00332">
    <property type="entry name" value="PP2Cc"/>
    <property type="match status" value="1"/>
</dbReference>
<evidence type="ECO:0000259" key="2">
    <source>
        <dbReference type="PROSITE" id="PS51746"/>
    </source>
</evidence>
<dbReference type="OrthoDB" id="60843at2759"/>
<dbReference type="AlphaFoldDB" id="A0A7D8Z963"/>
<dbReference type="EMBL" id="QKWK01000006">
    <property type="protein sequence ID" value="TXT09205.1"/>
    <property type="molecule type" value="Genomic_DNA"/>
</dbReference>
<keyword evidence="1" id="KW-0460">Magnesium</keyword>
<keyword evidence="1" id="KW-0904">Protein phosphatase</keyword>
<evidence type="ECO:0000313" key="3">
    <source>
        <dbReference type="EMBL" id="TXT09205.1"/>
    </source>
</evidence>
<dbReference type="SUPFAM" id="SSF81606">
    <property type="entry name" value="PP2C-like"/>
    <property type="match status" value="1"/>
</dbReference>
<dbReference type="GO" id="GO:0004722">
    <property type="term" value="F:protein serine/threonine phosphatase activity"/>
    <property type="evidence" value="ECO:0007669"/>
    <property type="project" value="UniProtKB-EC"/>
</dbReference>
<dbReference type="InterPro" id="IPR039123">
    <property type="entry name" value="PPTC7"/>
</dbReference>
<comment type="catalytic activity">
    <reaction evidence="1">
        <text>O-phospho-L-threonyl-[protein] + H2O = L-threonyl-[protein] + phosphate</text>
        <dbReference type="Rhea" id="RHEA:47004"/>
        <dbReference type="Rhea" id="RHEA-COMP:11060"/>
        <dbReference type="Rhea" id="RHEA-COMP:11605"/>
        <dbReference type="ChEBI" id="CHEBI:15377"/>
        <dbReference type="ChEBI" id="CHEBI:30013"/>
        <dbReference type="ChEBI" id="CHEBI:43474"/>
        <dbReference type="ChEBI" id="CHEBI:61977"/>
        <dbReference type="EC" id="3.1.3.16"/>
    </reaction>
</comment>
<gene>
    <name evidence="3" type="ORF">VHUM_02679</name>
</gene>
<comment type="cofactor">
    <cofactor evidence="1">
        <name>Mn(2+)</name>
        <dbReference type="ChEBI" id="CHEBI:29035"/>
    </cofactor>
</comment>
<dbReference type="Pfam" id="PF13672">
    <property type="entry name" value="PP2C_2"/>
    <property type="match status" value="1"/>
</dbReference>
<comment type="cofactor">
    <cofactor evidence="1">
        <name>Mg(2+)</name>
        <dbReference type="ChEBI" id="CHEBI:18420"/>
    </cofactor>
</comment>
<accession>A0A7D8Z963</accession>
<dbReference type="InterPro" id="IPR036457">
    <property type="entry name" value="PPM-type-like_dom_sf"/>
</dbReference>
<dbReference type="GO" id="GO:0046872">
    <property type="term" value="F:metal ion binding"/>
    <property type="evidence" value="ECO:0007669"/>
    <property type="project" value="UniProtKB-UniRule"/>
</dbReference>
<keyword evidence="1" id="KW-0479">Metal-binding</keyword>
<comment type="catalytic activity">
    <reaction evidence="1">
        <text>O-phospho-L-seryl-[protein] + H2O = L-seryl-[protein] + phosphate</text>
        <dbReference type="Rhea" id="RHEA:20629"/>
        <dbReference type="Rhea" id="RHEA-COMP:9863"/>
        <dbReference type="Rhea" id="RHEA-COMP:11604"/>
        <dbReference type="ChEBI" id="CHEBI:15377"/>
        <dbReference type="ChEBI" id="CHEBI:29999"/>
        <dbReference type="ChEBI" id="CHEBI:43474"/>
        <dbReference type="ChEBI" id="CHEBI:83421"/>
        <dbReference type="EC" id="3.1.3.16"/>
    </reaction>
</comment>
<protein>
    <recommendedName>
        <fullName evidence="1">Protein phosphatase</fullName>
        <ecNumber evidence="1">3.1.3.16</ecNumber>
    </recommendedName>
</protein>
<keyword evidence="4" id="KW-1185">Reference proteome</keyword>
<comment type="similarity">
    <text evidence="1">Belongs to the PP2C family.</text>
</comment>
<name>A0A7D8Z963_VANHU</name>
<reference evidence="3 4" key="1">
    <citation type="journal article" date="2019" name="PLoS Genet.">
        <title>Convergent evolution of linked mating-type loci in basidiomycete fungi.</title>
        <authorList>
            <person name="Sun S."/>
            <person name="Coelho M.A."/>
            <person name="Heitman J."/>
            <person name="Nowrousian M."/>
        </authorList>
    </citation>
    <scope>NUCLEOTIDE SEQUENCE [LARGE SCALE GENOMIC DNA]</scope>
    <source>
        <strain evidence="3 4">CBS 4282</strain>
    </source>
</reference>
<proteinExistence type="inferred from homology"/>
<organism evidence="3 4">
    <name type="scientific">Vanrija humicola</name>
    <name type="common">Yeast</name>
    <name type="synonym">Cryptococcus humicola</name>
    <dbReference type="NCBI Taxonomy" id="5417"/>
    <lineage>
        <taxon>Eukaryota</taxon>
        <taxon>Fungi</taxon>
        <taxon>Dikarya</taxon>
        <taxon>Basidiomycota</taxon>
        <taxon>Agaricomycotina</taxon>
        <taxon>Tremellomycetes</taxon>
        <taxon>Trichosporonales</taxon>
        <taxon>Trichosporonaceae</taxon>
        <taxon>Vanrija</taxon>
    </lineage>
</organism>
<keyword evidence="1" id="KW-0378">Hydrolase</keyword>
<dbReference type="InterPro" id="IPR001932">
    <property type="entry name" value="PPM-type_phosphatase-like_dom"/>
</dbReference>
<dbReference type="Gene3D" id="3.60.40.10">
    <property type="entry name" value="PPM-type phosphatase domain"/>
    <property type="match status" value="1"/>
</dbReference>
<evidence type="ECO:0000256" key="1">
    <source>
        <dbReference type="RuleBase" id="RU366020"/>
    </source>
</evidence>
<dbReference type="PANTHER" id="PTHR12320">
    <property type="entry name" value="PROTEIN PHOSPHATASE 2C"/>
    <property type="match status" value="1"/>
</dbReference>
<keyword evidence="1" id="KW-0464">Manganese</keyword>
<evidence type="ECO:0000313" key="4">
    <source>
        <dbReference type="Proteomes" id="UP000473826"/>
    </source>
</evidence>
<dbReference type="PROSITE" id="PS51746">
    <property type="entry name" value="PPM_2"/>
    <property type="match status" value="1"/>
</dbReference>
<feature type="domain" description="PPM-type phosphatase" evidence="2">
    <location>
        <begin position="85"/>
        <end position="356"/>
    </location>
</feature>
<dbReference type="SMART" id="SM00331">
    <property type="entry name" value="PP2C_SIG"/>
    <property type="match status" value="1"/>
</dbReference>
<dbReference type="Proteomes" id="UP000473826">
    <property type="component" value="Unassembled WGS sequence"/>
</dbReference>
<dbReference type="PANTHER" id="PTHR12320:SF1">
    <property type="entry name" value="PROTEIN PHOSPHATASE PTC7 HOMOLOG"/>
    <property type="match status" value="1"/>
</dbReference>
<sequence length="361" mass="38821">MRLTRRLLNAATHPVSHSTQAPPLVYNLGLSYAAKYSPPFVPASSDPESLGFAGKPTKLGKWVDAMRSLQAGRGVLRAREGGWDEGLQEEVRKWGAGEDFFGVVDSGQWVNIAVSDGVGGWAPRYDPSLYAQALMYHYASAVASSPSIAPWDALQKAYEKINADEAVKAGSATAVGVSLGATGKSRAVNLGDSGFTILRNGQTVFESKSQTHYFNCPYQLSKVPKEMQNGAITDLPAHGQRYEFDLQPGDVVILYTDGLSDNLPAAHVPALDAAVLRVLDVEANAHLEHGERAAEHARLLADVLVASGRAAMARTGDEQGGHGQDWRTPFDIESEQHGRRYKGGKVDDITVLTAVVSERLV</sequence>